<sequence>MAEFPGSTLTDSSDESSDESPEPKRPRTVFSHQGLGSDSMFSDRGSTDLSLPDEDGVPNSSDDENIASKMMKEMKPKAFVDNKAQKMMERMGYRAGKGLGKHSQGIVDPVEVSRQRGRRGLGLHIPGLEAADIEWNSDLEVVKVEEDVFWLEEKDHTPLSDDEFISWFKEGPRKLNIEDETLFCDPKVLKRVISSKSVFDSLNPEEMRKARTRSNPYETIRGAFFLNRAAMKMANMDKVFDFMFTDPKNERGESMIGPNELLYFADVCAGPGGFSEYVLWRRKWNSKGFGFTLKGDNDFRLADFYAGPSETFEPYYGQNQDGNVFDPDNIRSLKDFVMDQTDGVGVHFMMADGGFSVEGQENIQEILSKQLYLCQFLVALCILRDGGHFVCKLFDLFTPFSAGLIYLMYKSFKRICLHKPNTSRPANSERYIICKWKRNDCGPVTDYLFKVNQVLFKLGSSSKDDVTSLVDLSVLQEDRAFYEYMVDSNNSLGERQVINLVKIAAFCRDTSLSEPKQAEMRRKCLEYWEIPDRARTAPPKISPDSKCDDLLRAAKTNMTVLQGQQKDLQSSMIEHAFKSIYDWHCVVLGSSRETKSCTFYLGMGRNRVFCWENSKWQKVDGNIELSPDTFIYAEMVLERDGRGQRKMKCLHIIDAFMLGGVPVFNRHLTERHLFCHKYAKAHFKPSRTDLIPLRVKTLYDLEDIDNVFQRLESRVIRGAGSFPRTIFTLDEEKFFIPAGVLFIKATQAPWTRAFSRSTGHRFYGAQGKASLFDKDRPPEACADFINCFTSRLVWWWKEAEFDNSSTQDASKLLKQSIIEHVKRSTINADKNKRNV</sequence>
<evidence type="ECO:0000313" key="5">
    <source>
        <dbReference type="EMBL" id="KAK7872080.1"/>
    </source>
</evidence>
<keyword evidence="1" id="KW-0808">Transferase</keyword>
<evidence type="ECO:0000259" key="3">
    <source>
        <dbReference type="PROSITE" id="PS50174"/>
    </source>
</evidence>
<dbReference type="Proteomes" id="UP001378592">
    <property type="component" value="Unassembled WGS sequence"/>
</dbReference>
<dbReference type="AlphaFoldDB" id="A0AAN9VVA2"/>
<dbReference type="InterPro" id="IPR000467">
    <property type="entry name" value="G_patch_dom"/>
</dbReference>
<keyword evidence="1" id="KW-0949">S-adenosyl-L-methionine</keyword>
<reference evidence="5 6" key="1">
    <citation type="submission" date="2024-03" db="EMBL/GenBank/DDBJ databases">
        <title>The genome assembly and annotation of the cricket Gryllus longicercus Weissman &amp; Gray.</title>
        <authorList>
            <person name="Szrajer S."/>
            <person name="Gray D."/>
            <person name="Ylla G."/>
        </authorList>
    </citation>
    <scope>NUCLEOTIDE SEQUENCE [LARGE SCALE GENOMIC DNA]</scope>
    <source>
        <strain evidence="5">DAG 2021-001</strain>
        <tissue evidence="5">Whole body minus gut</tissue>
    </source>
</reference>
<evidence type="ECO:0000256" key="2">
    <source>
        <dbReference type="SAM" id="MobiDB-lite"/>
    </source>
</evidence>
<comment type="catalytic activity">
    <reaction evidence="1">
        <text>a 5'-end (N(7)-methyl 5'-triphosphoguanosine)-ribonucleoside in mRNA + S-adenosyl-L-methionine = a 5'-end (N(7)-methyl 5'-triphosphoguanosine)-(2'-O-methyl-ribonucleoside) in mRNA + S-adenosyl-L-homocysteine + H(+)</text>
        <dbReference type="Rhea" id="RHEA:67020"/>
        <dbReference type="Rhea" id="RHEA-COMP:17167"/>
        <dbReference type="Rhea" id="RHEA-COMP:17168"/>
        <dbReference type="ChEBI" id="CHEBI:15378"/>
        <dbReference type="ChEBI" id="CHEBI:57856"/>
        <dbReference type="ChEBI" id="CHEBI:59789"/>
        <dbReference type="ChEBI" id="CHEBI:156461"/>
        <dbReference type="ChEBI" id="CHEBI:167609"/>
        <dbReference type="EC" id="2.1.1.57"/>
    </reaction>
</comment>
<comment type="function">
    <text evidence="1">S-adenosyl-L-methionine-dependent methyltransferase that mediates RNA cap1 2'-O-ribose methylation to the 5'-cap structure of RNAs. Methylates the ribose of the first nucleotide of a m(7)GpppG-capped mRNA to produce m(7)GpppNmp (cap1).</text>
</comment>
<protein>
    <recommendedName>
        <fullName evidence="1">Cap-specific mRNA (nucleoside-2'-O-)-methyltransferase 1</fullName>
        <ecNumber evidence="1">2.1.1.57</ecNumber>
    </recommendedName>
    <alternativeName>
        <fullName evidence="1">Cap1 2'O-ribose methyltransferase 1</fullName>
    </alternativeName>
</protein>
<evidence type="ECO:0000256" key="1">
    <source>
        <dbReference type="RuleBase" id="RU368012"/>
    </source>
</evidence>
<dbReference type="InterPro" id="IPR029063">
    <property type="entry name" value="SAM-dependent_MTases_sf"/>
</dbReference>
<dbReference type="GO" id="GO:0003676">
    <property type="term" value="F:nucleic acid binding"/>
    <property type="evidence" value="ECO:0007669"/>
    <property type="project" value="UniProtKB-UniRule"/>
</dbReference>
<feature type="compositionally biased region" description="Acidic residues" evidence="2">
    <location>
        <begin position="51"/>
        <end position="64"/>
    </location>
</feature>
<gene>
    <name evidence="5" type="ORF">R5R35_004564</name>
</gene>
<dbReference type="GO" id="GO:0016556">
    <property type="term" value="P:mRNA modification"/>
    <property type="evidence" value="ECO:0007669"/>
    <property type="project" value="UniProtKB-UniRule"/>
</dbReference>
<dbReference type="PROSITE" id="PS50174">
    <property type="entry name" value="G_PATCH"/>
    <property type="match status" value="1"/>
</dbReference>
<evidence type="ECO:0000259" key="4">
    <source>
        <dbReference type="PROSITE" id="PS51613"/>
    </source>
</evidence>
<dbReference type="PANTHER" id="PTHR16121">
    <property type="entry name" value="CAP-SPECIFIC MRNA (NUCLEOSIDE-2'-O-)-METHYLTRANSFERASE 1-RELATED"/>
    <property type="match status" value="1"/>
</dbReference>
<dbReference type="FunFam" id="3.40.50.12760:FF:000004">
    <property type="entry name" value="FtsJ-like methyltransferase"/>
    <property type="match status" value="1"/>
</dbReference>
<dbReference type="Pfam" id="PF01585">
    <property type="entry name" value="G-patch"/>
    <property type="match status" value="1"/>
</dbReference>
<dbReference type="GO" id="GO:0006370">
    <property type="term" value="P:7-methylguanosine mRNA capping"/>
    <property type="evidence" value="ECO:0007669"/>
    <property type="project" value="UniProtKB-UniRule"/>
</dbReference>
<dbReference type="SUPFAM" id="SSF53335">
    <property type="entry name" value="S-adenosyl-L-methionine-dependent methyltransferases"/>
    <property type="match status" value="1"/>
</dbReference>
<comment type="caution">
    <text evidence="5">The sequence shown here is derived from an EMBL/GenBank/DDBJ whole genome shotgun (WGS) entry which is preliminary data.</text>
</comment>
<organism evidence="5 6">
    <name type="scientific">Gryllus longicercus</name>
    <dbReference type="NCBI Taxonomy" id="2509291"/>
    <lineage>
        <taxon>Eukaryota</taxon>
        <taxon>Metazoa</taxon>
        <taxon>Ecdysozoa</taxon>
        <taxon>Arthropoda</taxon>
        <taxon>Hexapoda</taxon>
        <taxon>Insecta</taxon>
        <taxon>Pterygota</taxon>
        <taxon>Neoptera</taxon>
        <taxon>Polyneoptera</taxon>
        <taxon>Orthoptera</taxon>
        <taxon>Ensifera</taxon>
        <taxon>Gryllidea</taxon>
        <taxon>Grylloidea</taxon>
        <taxon>Gryllidae</taxon>
        <taxon>Gryllinae</taxon>
        <taxon>Gryllus</taxon>
    </lineage>
</organism>
<dbReference type="GO" id="GO:0005737">
    <property type="term" value="C:cytoplasm"/>
    <property type="evidence" value="ECO:0007669"/>
    <property type="project" value="TreeGrafter"/>
</dbReference>
<dbReference type="GO" id="GO:0005634">
    <property type="term" value="C:nucleus"/>
    <property type="evidence" value="ECO:0007669"/>
    <property type="project" value="UniProtKB-SubCell"/>
</dbReference>
<dbReference type="SMART" id="SM00443">
    <property type="entry name" value="G_patch"/>
    <property type="match status" value="1"/>
</dbReference>
<keyword evidence="1" id="KW-0539">Nucleus</keyword>
<dbReference type="InterPro" id="IPR002877">
    <property type="entry name" value="RNA_MeTrfase_FtsJ_dom"/>
</dbReference>
<dbReference type="PROSITE" id="PS51613">
    <property type="entry name" value="SAM_MT_RRMJ"/>
    <property type="match status" value="1"/>
</dbReference>
<dbReference type="PANTHER" id="PTHR16121:SF0">
    <property type="entry name" value="CAP-SPECIFIC MRNA (NUCLEOSIDE-2'-O-)-METHYLTRANSFERASE 1"/>
    <property type="match status" value="1"/>
</dbReference>
<dbReference type="EC" id="2.1.1.57" evidence="1"/>
<feature type="domain" description="RrmJ-type SAM-dependent 2'-O-MTase" evidence="4">
    <location>
        <begin position="224"/>
        <end position="438"/>
    </location>
</feature>
<accession>A0AAN9VVA2</accession>
<dbReference type="EMBL" id="JAZDUA010000030">
    <property type="protein sequence ID" value="KAK7872080.1"/>
    <property type="molecule type" value="Genomic_DNA"/>
</dbReference>
<dbReference type="InterPro" id="IPR025816">
    <property type="entry name" value="RrmJ-type_MeTrfase"/>
</dbReference>
<keyword evidence="1" id="KW-0489">Methyltransferase</keyword>
<comment type="subcellular location">
    <subcellularLocation>
        <location evidence="1">Nucleus</location>
    </subcellularLocation>
</comment>
<dbReference type="Gene3D" id="3.40.50.12760">
    <property type="match status" value="1"/>
</dbReference>
<dbReference type="GO" id="GO:0032259">
    <property type="term" value="P:methylation"/>
    <property type="evidence" value="ECO:0007669"/>
    <property type="project" value="UniProtKB-KW"/>
</dbReference>
<dbReference type="Pfam" id="PF01728">
    <property type="entry name" value="FtsJ"/>
    <property type="match status" value="1"/>
</dbReference>
<dbReference type="InterPro" id="IPR050851">
    <property type="entry name" value="mRNA_Cap_2O-Ribose_MeTrfase"/>
</dbReference>
<keyword evidence="6" id="KW-1185">Reference proteome</keyword>
<keyword evidence="1" id="KW-0506">mRNA capping</keyword>
<name>A0AAN9VVA2_9ORTH</name>
<feature type="compositionally biased region" description="Polar residues" evidence="2">
    <location>
        <begin position="30"/>
        <end position="40"/>
    </location>
</feature>
<feature type="region of interest" description="Disordered" evidence="2">
    <location>
        <begin position="1"/>
        <end position="64"/>
    </location>
</feature>
<evidence type="ECO:0000313" key="6">
    <source>
        <dbReference type="Proteomes" id="UP001378592"/>
    </source>
</evidence>
<dbReference type="GO" id="GO:0004483">
    <property type="term" value="F:methyltransferase cap1 activity"/>
    <property type="evidence" value="ECO:0007669"/>
    <property type="project" value="UniProtKB-UniRule"/>
</dbReference>
<feature type="domain" description="G-patch" evidence="3">
    <location>
        <begin position="80"/>
        <end position="126"/>
    </location>
</feature>
<proteinExistence type="predicted"/>
<keyword evidence="1" id="KW-0507">mRNA processing</keyword>